<protein>
    <submittedName>
        <fullName evidence="5">Glycosyl transferase family 2</fullName>
    </submittedName>
</protein>
<dbReference type="Gene3D" id="3.90.550.10">
    <property type="entry name" value="Spore Coat Polysaccharide Biosynthesis Protein SpsA, Chain A"/>
    <property type="match status" value="1"/>
</dbReference>
<dbReference type="PANTHER" id="PTHR43630:SF1">
    <property type="entry name" value="POLY-BETA-1,6-N-ACETYL-D-GLUCOSAMINE SYNTHASE"/>
    <property type="match status" value="1"/>
</dbReference>
<name>A0ABM8IKD0_9FIRM</name>
<keyword evidence="2" id="KW-0328">Glycosyltransferase</keyword>
<dbReference type="CDD" id="cd06423">
    <property type="entry name" value="CESA_like"/>
    <property type="match status" value="1"/>
</dbReference>
<proteinExistence type="inferred from homology"/>
<feature type="transmembrane region" description="Helical" evidence="4">
    <location>
        <begin position="338"/>
        <end position="357"/>
    </location>
</feature>
<keyword evidence="4" id="KW-1133">Transmembrane helix</keyword>
<keyword evidence="6" id="KW-1185">Reference proteome</keyword>
<keyword evidence="3 5" id="KW-0808">Transferase</keyword>
<feature type="transmembrane region" description="Helical" evidence="4">
    <location>
        <begin position="369"/>
        <end position="396"/>
    </location>
</feature>
<organism evidence="5 6">
    <name type="scientific">Turicibacter faecis</name>
    <dbReference type="NCBI Taxonomy" id="2963365"/>
    <lineage>
        <taxon>Bacteria</taxon>
        <taxon>Bacillati</taxon>
        <taxon>Bacillota</taxon>
        <taxon>Erysipelotrichia</taxon>
        <taxon>Erysipelotrichales</taxon>
        <taxon>Turicibacteraceae</taxon>
        <taxon>Turicibacter</taxon>
    </lineage>
</organism>
<dbReference type="Proteomes" id="UP001432099">
    <property type="component" value="Chromosome"/>
</dbReference>
<evidence type="ECO:0000256" key="1">
    <source>
        <dbReference type="ARBA" id="ARBA00006739"/>
    </source>
</evidence>
<sequence>MLEFLVDSINNFFMIYIAIYAIIFFISTLSAIFVIEKNQSYRKYQHEIDSKNEDSLLPISILVPAYNEEQTIIDCIESNLYLDYPEFEVIVINDGSKDRTGDLVQEHFKLKRVNRPIRRVVPCQSEIDIYEGIINEKIKLTLVNKVNGGKADALNMGINLARYPLITSLDADSILQYDSLREIVMPFNRDNRTVAVGGNIKVSNQVILDRGRVVKYLTPKRFIVMMQLIEYYRVFLNTRVWLNLFNGNLIISGAFGLFRKDAVISVGGYDTKSIGEDMDLVLKLHSFYRQNQIPYQISYEPYAVCWSQVPSKLKDLKNQRRRWQIGLMTSMFNHRQMALNPQYGLTGFFSFTYFFIYEMMSCVFDSLGIIIIVLAFFAGFLNMTFFLTFMLIYVFYNTGLSIMAIKFEEYMFRESLSLRARIKLILFSLIENFGYRQLISLYRFSALIGYRKHKHQWKKISRVKHNKLH</sequence>
<evidence type="ECO:0000256" key="3">
    <source>
        <dbReference type="ARBA" id="ARBA00022679"/>
    </source>
</evidence>
<evidence type="ECO:0000313" key="6">
    <source>
        <dbReference type="Proteomes" id="UP001432099"/>
    </source>
</evidence>
<dbReference type="GO" id="GO:0016740">
    <property type="term" value="F:transferase activity"/>
    <property type="evidence" value="ECO:0007669"/>
    <property type="project" value="UniProtKB-KW"/>
</dbReference>
<feature type="transmembrane region" description="Helical" evidence="4">
    <location>
        <begin position="12"/>
        <end position="35"/>
    </location>
</feature>
<accession>A0ABM8IKD0</accession>
<keyword evidence="4" id="KW-0472">Membrane</keyword>
<keyword evidence="4" id="KW-0812">Transmembrane</keyword>
<evidence type="ECO:0000256" key="2">
    <source>
        <dbReference type="ARBA" id="ARBA00022676"/>
    </source>
</evidence>
<dbReference type="InterPro" id="IPR029044">
    <property type="entry name" value="Nucleotide-diphossugar_trans"/>
</dbReference>
<reference evidence="5" key="1">
    <citation type="journal article" date="2024" name="Int. J. Syst. Evol. Microbiol.">
        <title>Turicibacter faecis sp. nov., isolated from faeces of heart failure mouse model.</title>
        <authorList>
            <person name="Imamura Y."/>
            <person name="Motooka D."/>
            <person name="Nakajima Y."/>
            <person name="Ito S."/>
            <person name="Kitakaze M."/>
            <person name="Iida T."/>
            <person name="Nakamura S."/>
        </authorList>
    </citation>
    <scope>NUCLEOTIDE SEQUENCE</scope>
    <source>
        <strain evidence="5">TC023</strain>
    </source>
</reference>
<dbReference type="PANTHER" id="PTHR43630">
    <property type="entry name" value="POLY-BETA-1,6-N-ACETYL-D-GLUCOSAMINE SYNTHASE"/>
    <property type="match status" value="1"/>
</dbReference>
<evidence type="ECO:0000256" key="4">
    <source>
        <dbReference type="SAM" id="Phobius"/>
    </source>
</evidence>
<dbReference type="RefSeq" id="WP_161832098.1">
    <property type="nucleotide sequence ID" value="NZ_AP028127.1"/>
</dbReference>
<gene>
    <name evidence="5" type="ORF">T23_16720</name>
</gene>
<dbReference type="Pfam" id="PF13641">
    <property type="entry name" value="Glyco_tranf_2_3"/>
    <property type="match status" value="1"/>
</dbReference>
<comment type="similarity">
    <text evidence="1">Belongs to the glycosyltransferase 2 family.</text>
</comment>
<dbReference type="EMBL" id="AP028127">
    <property type="protein sequence ID" value="BEH91570.1"/>
    <property type="molecule type" value="Genomic_DNA"/>
</dbReference>
<dbReference type="SUPFAM" id="SSF53448">
    <property type="entry name" value="Nucleotide-diphospho-sugar transferases"/>
    <property type="match status" value="1"/>
</dbReference>
<evidence type="ECO:0000313" key="5">
    <source>
        <dbReference type="EMBL" id="BEH91570.1"/>
    </source>
</evidence>